<evidence type="ECO:0000313" key="2">
    <source>
        <dbReference type="EMBL" id="MCP9550020.1"/>
    </source>
</evidence>
<keyword evidence="1" id="KW-0472">Membrane</keyword>
<name>A0AAW5IA19_9BACT</name>
<dbReference type="RefSeq" id="WP_254971090.1">
    <property type="nucleotide sequence ID" value="NZ_JANDWU010000021.1"/>
</dbReference>
<dbReference type="Proteomes" id="UP001205506">
    <property type="component" value="Unassembled WGS sequence"/>
</dbReference>
<protein>
    <recommendedName>
        <fullName evidence="4">NADH dehydrogenase subunit 4L</fullName>
    </recommendedName>
</protein>
<proteinExistence type="predicted"/>
<evidence type="ECO:0000256" key="1">
    <source>
        <dbReference type="SAM" id="Phobius"/>
    </source>
</evidence>
<keyword evidence="1" id="KW-1133">Transmembrane helix</keyword>
<accession>A0AAW5IA19</accession>
<evidence type="ECO:0000313" key="3">
    <source>
        <dbReference type="Proteomes" id="UP001205506"/>
    </source>
</evidence>
<dbReference type="AlphaFoldDB" id="A0AAW5IA19"/>
<feature type="transmembrane region" description="Helical" evidence="1">
    <location>
        <begin position="30"/>
        <end position="51"/>
    </location>
</feature>
<keyword evidence="1" id="KW-0812">Transmembrane</keyword>
<comment type="caution">
    <text evidence="2">The sequence shown here is derived from an EMBL/GenBank/DDBJ whole genome shotgun (WGS) entry which is preliminary data.</text>
</comment>
<dbReference type="EMBL" id="JANDWU010000021">
    <property type="protein sequence ID" value="MCP9550020.1"/>
    <property type="molecule type" value="Genomic_DNA"/>
</dbReference>
<evidence type="ECO:0008006" key="4">
    <source>
        <dbReference type="Google" id="ProtNLM"/>
    </source>
</evidence>
<sequence length="52" mass="5528">MSEICFILAGFTALVGACLVLDRAKNLQDVKITIFLTMAVCTILLVAGTILV</sequence>
<organism evidence="2 3">
    <name type="scientific">Segatella copri</name>
    <dbReference type="NCBI Taxonomy" id="165179"/>
    <lineage>
        <taxon>Bacteria</taxon>
        <taxon>Pseudomonadati</taxon>
        <taxon>Bacteroidota</taxon>
        <taxon>Bacteroidia</taxon>
        <taxon>Bacteroidales</taxon>
        <taxon>Prevotellaceae</taxon>
        <taxon>Segatella</taxon>
    </lineage>
</organism>
<gene>
    <name evidence="2" type="ORF">NNC68_11115</name>
</gene>
<reference evidence="2" key="1">
    <citation type="submission" date="2022-07" db="EMBL/GenBank/DDBJ databases">
        <title>Prevotella copri.</title>
        <authorList>
            <person name="Yang C."/>
        </authorList>
    </citation>
    <scope>NUCLEOTIDE SEQUENCE</scope>
    <source>
        <strain evidence="2">HF1805</strain>
    </source>
</reference>